<dbReference type="InterPro" id="IPR025437">
    <property type="entry name" value="YfhE-like"/>
</dbReference>
<evidence type="ECO:0000313" key="2">
    <source>
        <dbReference type="EMBL" id="SEJ43428.1"/>
    </source>
</evidence>
<protein>
    <submittedName>
        <fullName evidence="2">YfhE-like protein</fullName>
    </submittedName>
</protein>
<feature type="region of interest" description="Disordered" evidence="1">
    <location>
        <begin position="1"/>
        <end position="59"/>
    </location>
</feature>
<feature type="compositionally biased region" description="Basic and acidic residues" evidence="1">
    <location>
        <begin position="37"/>
        <end position="50"/>
    </location>
</feature>
<gene>
    <name evidence="2" type="ORF">SAMN04488127_1754</name>
</gene>
<dbReference type="AlphaFoldDB" id="A0A1H6YQ27"/>
<feature type="compositionally biased region" description="Basic and acidic residues" evidence="1">
    <location>
        <begin position="12"/>
        <end position="21"/>
    </location>
</feature>
<sequence length="59" mass="6684">MDSKGVVGLKKGNREPHERMAETNNGLRDTQEVLYQDEFKRADAAGKKENQPGNRRQGK</sequence>
<accession>A0A1H6YQ27</accession>
<dbReference type="OrthoDB" id="2439672at2"/>
<dbReference type="EMBL" id="FNZF01000003">
    <property type="protein sequence ID" value="SEJ43428.1"/>
    <property type="molecule type" value="Genomic_DNA"/>
</dbReference>
<dbReference type="Proteomes" id="UP000199200">
    <property type="component" value="Unassembled WGS sequence"/>
</dbReference>
<proteinExistence type="predicted"/>
<name>A0A1H6YQ27_9BACL</name>
<dbReference type="Pfam" id="PF14152">
    <property type="entry name" value="YfhE"/>
    <property type="match status" value="1"/>
</dbReference>
<evidence type="ECO:0000256" key="1">
    <source>
        <dbReference type="SAM" id="MobiDB-lite"/>
    </source>
</evidence>
<evidence type="ECO:0000313" key="3">
    <source>
        <dbReference type="Proteomes" id="UP000199200"/>
    </source>
</evidence>
<reference evidence="3" key="1">
    <citation type="submission" date="2016-10" db="EMBL/GenBank/DDBJ databases">
        <authorList>
            <person name="Varghese N."/>
            <person name="Submissions S."/>
        </authorList>
    </citation>
    <scope>NUCLEOTIDE SEQUENCE [LARGE SCALE GENOMIC DNA]</scope>
    <source>
        <strain evidence="3">CGMCC 1.6763</strain>
    </source>
</reference>
<keyword evidence="3" id="KW-1185">Reference proteome</keyword>
<organism evidence="2 3">
    <name type="scientific">Bhargavaea ginsengi</name>
    <dbReference type="NCBI Taxonomy" id="426757"/>
    <lineage>
        <taxon>Bacteria</taxon>
        <taxon>Bacillati</taxon>
        <taxon>Bacillota</taxon>
        <taxon>Bacilli</taxon>
        <taxon>Bacillales</taxon>
        <taxon>Caryophanaceae</taxon>
        <taxon>Bhargavaea</taxon>
    </lineage>
</organism>